<accession>A0A9P0QBD0</accession>
<sequence>MILTIYVFKKRKIILILSFGLRCLQVMTDEIQINTSRIPGFPTRSVWLAKSRFPTVTPSR</sequence>
<dbReference type="EMBL" id="CAKOFQ010008925">
    <property type="protein sequence ID" value="CAH2016520.1"/>
    <property type="molecule type" value="Genomic_DNA"/>
</dbReference>
<gene>
    <name evidence="1" type="ORF">ACAOBT_LOCUS35424</name>
</gene>
<reference evidence="1" key="1">
    <citation type="submission" date="2022-03" db="EMBL/GenBank/DDBJ databases">
        <authorList>
            <person name="Sayadi A."/>
        </authorList>
    </citation>
    <scope>NUCLEOTIDE SEQUENCE</scope>
</reference>
<keyword evidence="2" id="KW-1185">Reference proteome</keyword>
<evidence type="ECO:0000313" key="2">
    <source>
        <dbReference type="Proteomes" id="UP001152888"/>
    </source>
</evidence>
<organism evidence="1 2">
    <name type="scientific">Acanthoscelides obtectus</name>
    <name type="common">Bean weevil</name>
    <name type="synonym">Bruchus obtectus</name>
    <dbReference type="NCBI Taxonomy" id="200917"/>
    <lineage>
        <taxon>Eukaryota</taxon>
        <taxon>Metazoa</taxon>
        <taxon>Ecdysozoa</taxon>
        <taxon>Arthropoda</taxon>
        <taxon>Hexapoda</taxon>
        <taxon>Insecta</taxon>
        <taxon>Pterygota</taxon>
        <taxon>Neoptera</taxon>
        <taxon>Endopterygota</taxon>
        <taxon>Coleoptera</taxon>
        <taxon>Polyphaga</taxon>
        <taxon>Cucujiformia</taxon>
        <taxon>Chrysomeloidea</taxon>
        <taxon>Chrysomelidae</taxon>
        <taxon>Bruchinae</taxon>
        <taxon>Bruchini</taxon>
        <taxon>Acanthoscelides</taxon>
    </lineage>
</organism>
<protein>
    <submittedName>
        <fullName evidence="1">Uncharacterized protein</fullName>
    </submittedName>
</protein>
<dbReference type="Proteomes" id="UP001152888">
    <property type="component" value="Unassembled WGS sequence"/>
</dbReference>
<name>A0A9P0QBD0_ACAOB</name>
<dbReference type="AlphaFoldDB" id="A0A9P0QBD0"/>
<comment type="caution">
    <text evidence="1">The sequence shown here is derived from an EMBL/GenBank/DDBJ whole genome shotgun (WGS) entry which is preliminary data.</text>
</comment>
<evidence type="ECO:0000313" key="1">
    <source>
        <dbReference type="EMBL" id="CAH2016520.1"/>
    </source>
</evidence>
<proteinExistence type="predicted"/>